<dbReference type="EC" id="3.1.3.16" evidence="1"/>
<evidence type="ECO:0000256" key="2">
    <source>
        <dbReference type="ARBA" id="ARBA00022801"/>
    </source>
</evidence>
<dbReference type="SUPFAM" id="SSF81606">
    <property type="entry name" value="PP2C-like"/>
    <property type="match status" value="1"/>
</dbReference>
<dbReference type="InterPro" id="IPR036457">
    <property type="entry name" value="PPM-type-like_dom_sf"/>
</dbReference>
<dbReference type="Pfam" id="PF00481">
    <property type="entry name" value="PP2C"/>
    <property type="match status" value="1"/>
</dbReference>
<accession>A0A8N4FB13</accession>
<evidence type="ECO:0000313" key="9">
    <source>
        <dbReference type="RefSeq" id="XP_029122722.1"/>
    </source>
</evidence>
<dbReference type="PANTHER" id="PTHR47992">
    <property type="entry name" value="PROTEIN PHOSPHATASE"/>
    <property type="match status" value="1"/>
</dbReference>
<dbReference type="GO" id="GO:0004722">
    <property type="term" value="F:protein serine/threonine phosphatase activity"/>
    <property type="evidence" value="ECO:0007669"/>
    <property type="project" value="UniProtKB-EC"/>
</dbReference>
<dbReference type="Proteomes" id="UP000504607">
    <property type="component" value="Chromosome 10"/>
</dbReference>
<evidence type="ECO:0000256" key="5">
    <source>
        <dbReference type="ARBA" id="ARBA00048336"/>
    </source>
</evidence>
<name>A0A8N4FB13_ELAGV</name>
<evidence type="ECO:0000313" key="7">
    <source>
        <dbReference type="Proteomes" id="UP000504607"/>
    </source>
</evidence>
<comment type="catalytic activity">
    <reaction evidence="4">
        <text>O-phospho-L-seryl-[protein] + H2O = L-seryl-[protein] + phosphate</text>
        <dbReference type="Rhea" id="RHEA:20629"/>
        <dbReference type="Rhea" id="RHEA-COMP:9863"/>
        <dbReference type="Rhea" id="RHEA-COMP:11604"/>
        <dbReference type="ChEBI" id="CHEBI:15377"/>
        <dbReference type="ChEBI" id="CHEBI:29999"/>
        <dbReference type="ChEBI" id="CHEBI:43474"/>
        <dbReference type="ChEBI" id="CHEBI:83421"/>
        <dbReference type="EC" id="3.1.3.16"/>
    </reaction>
</comment>
<dbReference type="SMART" id="SM00332">
    <property type="entry name" value="PP2Cc"/>
    <property type="match status" value="1"/>
</dbReference>
<evidence type="ECO:0000256" key="4">
    <source>
        <dbReference type="ARBA" id="ARBA00047761"/>
    </source>
</evidence>
<dbReference type="CDD" id="cd00143">
    <property type="entry name" value="PP2Cc"/>
    <property type="match status" value="1"/>
</dbReference>
<evidence type="ECO:0000313" key="8">
    <source>
        <dbReference type="RefSeq" id="XP_029122721.1"/>
    </source>
</evidence>
<dbReference type="OrthoDB" id="420076at2759"/>
<dbReference type="InterPro" id="IPR015655">
    <property type="entry name" value="PP2C"/>
</dbReference>
<dbReference type="AlphaFoldDB" id="A0A8N4FB13"/>
<dbReference type="RefSeq" id="XP_029122721.1">
    <property type="nucleotide sequence ID" value="XM_029266888.1"/>
</dbReference>
<protein>
    <recommendedName>
        <fullName evidence="1">protein-serine/threonine phosphatase</fullName>
        <ecNumber evidence="1">3.1.3.16</ecNumber>
    </recommendedName>
</protein>
<dbReference type="Gene3D" id="3.60.40.10">
    <property type="entry name" value="PPM-type phosphatase domain"/>
    <property type="match status" value="1"/>
</dbReference>
<evidence type="ECO:0000256" key="3">
    <source>
        <dbReference type="ARBA" id="ARBA00022912"/>
    </source>
</evidence>
<dbReference type="RefSeq" id="XP_029122722.1">
    <property type="nucleotide sequence ID" value="XM_029266889.1"/>
</dbReference>
<reference evidence="8 9" key="1">
    <citation type="submission" date="2025-04" db="UniProtKB">
        <authorList>
            <consortium name="RefSeq"/>
        </authorList>
    </citation>
    <scope>IDENTIFICATION</scope>
</reference>
<proteinExistence type="predicted"/>
<dbReference type="InterPro" id="IPR001932">
    <property type="entry name" value="PPM-type_phosphatase-like_dom"/>
</dbReference>
<keyword evidence="3" id="KW-0904">Protein phosphatase</keyword>
<evidence type="ECO:0000256" key="1">
    <source>
        <dbReference type="ARBA" id="ARBA00013081"/>
    </source>
</evidence>
<evidence type="ECO:0000259" key="6">
    <source>
        <dbReference type="PROSITE" id="PS51746"/>
    </source>
</evidence>
<sequence>MATTGSCFLVGVVSQKTLANSGDSRVVLGRNIHNIGEIAAIQLSPEQNANMEDLRQALKAQHPNDPQIFVLKYGVWRIKGIIQVSRSIGDSYMKHAQYNREPISAKFRISEPMNMPILSVNPSIITHHLQPSDFFLIFASDGLWEYLGKQQAIEIVRGHLHSGSAKRLIKAALHEAARK</sequence>
<feature type="domain" description="PPM-type phosphatase" evidence="6">
    <location>
        <begin position="1"/>
        <end position="179"/>
    </location>
</feature>
<keyword evidence="7" id="KW-1185">Reference proteome</keyword>
<keyword evidence="2" id="KW-0378">Hydrolase</keyword>
<organism evidence="7 8">
    <name type="scientific">Elaeis guineensis var. tenera</name>
    <name type="common">Oil palm</name>
    <dbReference type="NCBI Taxonomy" id="51953"/>
    <lineage>
        <taxon>Eukaryota</taxon>
        <taxon>Viridiplantae</taxon>
        <taxon>Streptophyta</taxon>
        <taxon>Embryophyta</taxon>
        <taxon>Tracheophyta</taxon>
        <taxon>Spermatophyta</taxon>
        <taxon>Magnoliopsida</taxon>
        <taxon>Liliopsida</taxon>
        <taxon>Arecaceae</taxon>
        <taxon>Arecoideae</taxon>
        <taxon>Cocoseae</taxon>
        <taxon>Elaeidinae</taxon>
        <taxon>Elaeis</taxon>
    </lineage>
</organism>
<gene>
    <name evidence="8 9" type="primary">LOC105052776</name>
</gene>
<comment type="catalytic activity">
    <reaction evidence="5">
        <text>O-phospho-L-threonyl-[protein] + H2O = L-threonyl-[protein] + phosphate</text>
        <dbReference type="Rhea" id="RHEA:47004"/>
        <dbReference type="Rhea" id="RHEA-COMP:11060"/>
        <dbReference type="Rhea" id="RHEA-COMP:11605"/>
        <dbReference type="ChEBI" id="CHEBI:15377"/>
        <dbReference type="ChEBI" id="CHEBI:30013"/>
        <dbReference type="ChEBI" id="CHEBI:43474"/>
        <dbReference type="ChEBI" id="CHEBI:61977"/>
        <dbReference type="EC" id="3.1.3.16"/>
    </reaction>
</comment>
<dbReference type="PROSITE" id="PS51746">
    <property type="entry name" value="PPM_2"/>
    <property type="match status" value="1"/>
</dbReference>